<feature type="domain" description="Reverse transcriptase zinc-binding" evidence="1">
    <location>
        <begin position="22"/>
        <end position="104"/>
    </location>
</feature>
<dbReference type="AlphaFoldDB" id="A0A453JIR7"/>
<evidence type="ECO:0000313" key="3">
    <source>
        <dbReference type="Proteomes" id="UP000015105"/>
    </source>
</evidence>
<dbReference type="EnsemblPlants" id="AET5Gv20059100.1">
    <property type="protein sequence ID" value="AET5Gv20059100.1"/>
    <property type="gene ID" value="AET5Gv20059100"/>
</dbReference>
<reference evidence="2" key="3">
    <citation type="journal article" date="2017" name="Nature">
        <title>Genome sequence of the progenitor of the wheat D genome Aegilops tauschii.</title>
        <authorList>
            <person name="Luo M.C."/>
            <person name="Gu Y.Q."/>
            <person name="Puiu D."/>
            <person name="Wang H."/>
            <person name="Twardziok S.O."/>
            <person name="Deal K.R."/>
            <person name="Huo N."/>
            <person name="Zhu T."/>
            <person name="Wang L."/>
            <person name="Wang Y."/>
            <person name="McGuire P.E."/>
            <person name="Liu S."/>
            <person name="Long H."/>
            <person name="Ramasamy R.K."/>
            <person name="Rodriguez J.C."/>
            <person name="Van S.L."/>
            <person name="Yuan L."/>
            <person name="Wang Z."/>
            <person name="Xia Z."/>
            <person name="Xiao L."/>
            <person name="Anderson O.D."/>
            <person name="Ouyang S."/>
            <person name="Liang Y."/>
            <person name="Zimin A.V."/>
            <person name="Pertea G."/>
            <person name="Qi P."/>
            <person name="Bennetzen J.L."/>
            <person name="Dai X."/>
            <person name="Dawson M.W."/>
            <person name="Muller H.G."/>
            <person name="Kugler K."/>
            <person name="Rivarola-Duarte L."/>
            <person name="Spannagl M."/>
            <person name="Mayer K.F.X."/>
            <person name="Lu F.H."/>
            <person name="Bevan M.W."/>
            <person name="Leroy P."/>
            <person name="Li P."/>
            <person name="You F.M."/>
            <person name="Sun Q."/>
            <person name="Liu Z."/>
            <person name="Lyons E."/>
            <person name="Wicker T."/>
            <person name="Salzberg S.L."/>
            <person name="Devos K.M."/>
            <person name="Dvorak J."/>
        </authorList>
    </citation>
    <scope>NUCLEOTIDE SEQUENCE [LARGE SCALE GENOMIC DNA]</scope>
    <source>
        <strain evidence="2">cv. AL8/78</strain>
    </source>
</reference>
<name>A0A453JIR7_AEGTS</name>
<dbReference type="InterPro" id="IPR026960">
    <property type="entry name" value="RVT-Znf"/>
</dbReference>
<dbReference type="Gramene" id="AET5Gv20059100.1">
    <property type="protein sequence ID" value="AET5Gv20059100.1"/>
    <property type="gene ID" value="AET5Gv20059100"/>
</dbReference>
<reference evidence="3" key="2">
    <citation type="journal article" date="2017" name="Nat. Plants">
        <title>The Aegilops tauschii genome reveals multiple impacts of transposons.</title>
        <authorList>
            <person name="Zhao G."/>
            <person name="Zou C."/>
            <person name="Li K."/>
            <person name="Wang K."/>
            <person name="Li T."/>
            <person name="Gao L."/>
            <person name="Zhang X."/>
            <person name="Wang H."/>
            <person name="Yang Z."/>
            <person name="Liu X."/>
            <person name="Jiang W."/>
            <person name="Mao L."/>
            <person name="Kong X."/>
            <person name="Jiao Y."/>
            <person name="Jia J."/>
        </authorList>
    </citation>
    <scope>NUCLEOTIDE SEQUENCE [LARGE SCALE GENOMIC DNA]</scope>
    <source>
        <strain evidence="3">cv. AL8/78</strain>
    </source>
</reference>
<protein>
    <recommendedName>
        <fullName evidence="1">Reverse transcriptase zinc-binding domain-containing protein</fullName>
    </recommendedName>
</protein>
<keyword evidence="3" id="KW-1185">Reference proteome</keyword>
<dbReference type="Pfam" id="PF13966">
    <property type="entry name" value="zf-RVT"/>
    <property type="match status" value="1"/>
</dbReference>
<evidence type="ECO:0000313" key="2">
    <source>
        <dbReference type="EnsemblPlants" id="AET5Gv20059100.1"/>
    </source>
</evidence>
<evidence type="ECO:0000259" key="1">
    <source>
        <dbReference type="Pfam" id="PF13966"/>
    </source>
</evidence>
<sequence length="129" mass="15437">IQVQLFDQPNSTQWKLTKNGIFTMKSFYMDLINFGPLSRSLHIWKVKVRLRIKIFMWFVHKQVILTKDNLIKRRWVGSSWCCFCDHDETIQHLFFECPLAKILWRTIHIAFNINPPVDIASLFRTWLAG</sequence>
<proteinExistence type="predicted"/>
<reference evidence="2" key="5">
    <citation type="journal article" date="2021" name="G3 (Bethesda)">
        <title>Aegilops tauschii genome assembly Aet v5.0 features greater sequence contiguity and improved annotation.</title>
        <authorList>
            <person name="Wang L."/>
            <person name="Zhu T."/>
            <person name="Rodriguez J.C."/>
            <person name="Deal K.R."/>
            <person name="Dubcovsky J."/>
            <person name="McGuire P.E."/>
            <person name="Lux T."/>
            <person name="Spannagl M."/>
            <person name="Mayer K.F.X."/>
            <person name="Baldrich P."/>
            <person name="Meyers B.C."/>
            <person name="Huo N."/>
            <person name="Gu Y.Q."/>
            <person name="Zhou H."/>
            <person name="Devos K.M."/>
            <person name="Bennetzen J.L."/>
            <person name="Unver T."/>
            <person name="Budak H."/>
            <person name="Gulick P.J."/>
            <person name="Galiba G."/>
            <person name="Kalapos B."/>
            <person name="Nelson D.R."/>
            <person name="Li P."/>
            <person name="You F.M."/>
            <person name="Luo M.C."/>
            <person name="Dvorak J."/>
        </authorList>
    </citation>
    <scope>NUCLEOTIDE SEQUENCE [LARGE SCALE GENOMIC DNA]</scope>
    <source>
        <strain evidence="2">cv. AL8/78</strain>
    </source>
</reference>
<reference evidence="3" key="1">
    <citation type="journal article" date="2014" name="Science">
        <title>Ancient hybridizations among the ancestral genomes of bread wheat.</title>
        <authorList>
            <consortium name="International Wheat Genome Sequencing Consortium,"/>
            <person name="Marcussen T."/>
            <person name="Sandve S.R."/>
            <person name="Heier L."/>
            <person name="Spannagl M."/>
            <person name="Pfeifer M."/>
            <person name="Jakobsen K.S."/>
            <person name="Wulff B.B."/>
            <person name="Steuernagel B."/>
            <person name="Mayer K.F."/>
            <person name="Olsen O.A."/>
        </authorList>
    </citation>
    <scope>NUCLEOTIDE SEQUENCE [LARGE SCALE GENOMIC DNA]</scope>
    <source>
        <strain evidence="3">cv. AL8/78</strain>
    </source>
</reference>
<organism evidence="2 3">
    <name type="scientific">Aegilops tauschii subsp. strangulata</name>
    <name type="common">Goatgrass</name>
    <dbReference type="NCBI Taxonomy" id="200361"/>
    <lineage>
        <taxon>Eukaryota</taxon>
        <taxon>Viridiplantae</taxon>
        <taxon>Streptophyta</taxon>
        <taxon>Embryophyta</taxon>
        <taxon>Tracheophyta</taxon>
        <taxon>Spermatophyta</taxon>
        <taxon>Magnoliopsida</taxon>
        <taxon>Liliopsida</taxon>
        <taxon>Poales</taxon>
        <taxon>Poaceae</taxon>
        <taxon>BOP clade</taxon>
        <taxon>Pooideae</taxon>
        <taxon>Triticodae</taxon>
        <taxon>Triticeae</taxon>
        <taxon>Triticinae</taxon>
        <taxon>Aegilops</taxon>
    </lineage>
</organism>
<reference evidence="2" key="4">
    <citation type="submission" date="2019-03" db="UniProtKB">
        <authorList>
            <consortium name="EnsemblPlants"/>
        </authorList>
    </citation>
    <scope>IDENTIFICATION</scope>
</reference>
<dbReference type="Proteomes" id="UP000015105">
    <property type="component" value="Chromosome 5D"/>
</dbReference>
<accession>A0A453JIR7</accession>
<dbReference type="STRING" id="200361.A0A453JIR7"/>